<dbReference type="PROSITE" id="PS51257">
    <property type="entry name" value="PROKAR_LIPOPROTEIN"/>
    <property type="match status" value="1"/>
</dbReference>
<feature type="compositionally biased region" description="Pro residues" evidence="7">
    <location>
        <begin position="138"/>
        <end position="147"/>
    </location>
</feature>
<evidence type="ECO:0000313" key="10">
    <source>
        <dbReference type="EMBL" id="KAG0255357.1"/>
    </source>
</evidence>
<name>A0A9P6PYH6_9FUNG</name>
<dbReference type="OrthoDB" id="102260at2759"/>
<evidence type="ECO:0000313" key="11">
    <source>
        <dbReference type="Proteomes" id="UP000807716"/>
    </source>
</evidence>
<evidence type="ECO:0000256" key="3">
    <source>
        <dbReference type="ARBA" id="ARBA00022692"/>
    </source>
</evidence>
<comment type="similarity">
    <text evidence="2">Belongs to the TMEM198 family.</text>
</comment>
<evidence type="ECO:0000259" key="9">
    <source>
        <dbReference type="Pfam" id="PF13886"/>
    </source>
</evidence>
<feature type="region of interest" description="Disordered" evidence="7">
    <location>
        <begin position="131"/>
        <end position="154"/>
    </location>
</feature>
<evidence type="ECO:0000256" key="5">
    <source>
        <dbReference type="ARBA" id="ARBA00023136"/>
    </source>
</evidence>
<evidence type="ECO:0000256" key="6">
    <source>
        <dbReference type="ARBA" id="ARBA00049737"/>
    </source>
</evidence>
<dbReference type="InterPro" id="IPR040236">
    <property type="entry name" value="TMEM198"/>
</dbReference>
<feature type="region of interest" description="Disordered" evidence="7">
    <location>
        <begin position="684"/>
        <end position="816"/>
    </location>
</feature>
<dbReference type="InterPro" id="IPR025256">
    <property type="entry name" value="TM7S3/TM198-like_dom"/>
</dbReference>
<accession>A0A9P6PYH6</accession>
<feature type="compositionally biased region" description="Low complexity" evidence="7">
    <location>
        <begin position="695"/>
        <end position="741"/>
    </location>
</feature>
<feature type="region of interest" description="Disordered" evidence="7">
    <location>
        <begin position="76"/>
        <end position="101"/>
    </location>
</feature>
<protein>
    <recommendedName>
        <fullName evidence="6">Transmembrane protein 198</fullName>
    </recommendedName>
</protein>
<feature type="compositionally biased region" description="Polar residues" evidence="7">
    <location>
        <begin position="76"/>
        <end position="86"/>
    </location>
</feature>
<keyword evidence="11" id="KW-1185">Reference proteome</keyword>
<feature type="compositionally biased region" description="Polar residues" evidence="7">
    <location>
        <begin position="624"/>
        <end position="644"/>
    </location>
</feature>
<reference evidence="10" key="1">
    <citation type="journal article" date="2020" name="Fungal Divers.">
        <title>Resolving the Mortierellaceae phylogeny through synthesis of multi-gene phylogenetics and phylogenomics.</title>
        <authorList>
            <person name="Vandepol N."/>
            <person name="Liber J."/>
            <person name="Desiro A."/>
            <person name="Na H."/>
            <person name="Kennedy M."/>
            <person name="Barry K."/>
            <person name="Grigoriev I.V."/>
            <person name="Miller A.N."/>
            <person name="O'Donnell K."/>
            <person name="Stajich J.E."/>
            <person name="Bonito G."/>
        </authorList>
    </citation>
    <scope>NUCLEOTIDE SEQUENCE</scope>
    <source>
        <strain evidence="10">BC1065</strain>
    </source>
</reference>
<feature type="region of interest" description="Disordered" evidence="7">
    <location>
        <begin position="560"/>
        <end position="666"/>
    </location>
</feature>
<dbReference type="PANTHER" id="PTHR31247">
    <property type="entry name" value="TRANSMEMBRANE PROTEIN 198 FAMILY MEMBER"/>
    <property type="match status" value="1"/>
</dbReference>
<sequence length="816" mass="85850">MKSHRGGIRRLSLLAWTGIFVALILAILASCSLASPIRERAQAEEQGAKVSGLHAGALSIRPRPDGRLTRLNSLSTKAEPLNSNDQGMLPSSSSPPLRLPPIKSSLMSRVVKNEEENIELSIAGSPEFFDGAIGTETPPSPPAPAPAPDASTTKDVTVKAQGSVEDYFKQYYNYLNVPLTWQRSIAGGILLAFGVYFALFGFRFRRFSLLLAGFVGGVIAAYAILVNVEPTPHWSNRVLIYCAVCIAAGLLIGMLMLVLNRWAFWILGGTGGLCLGAYVLSWRNGTTVHSGPGRVGVLVGCSALGILLALCMGQYIIPFASILIGGYMLTVGLDMFLRTGFNENYQSMFVDSQSSNYTLNGGIYGMLGVLSLTFLVGALVQLPLFFVHQRNRRRLARLTAVPPVAGGPNRTYPPGTTAATSRDNLLGPNSGAGSEKRKYNWWGKRIDNNASAYHQQQSPYYNNEKVGGSGSAPHVSRVAVPAAAGGYAVGAALPTVVYKEKKNWRGQSKLVSVVDNKPKTIDKVPKAKRAAAADAAYDAHYGGTTQGAVPVSSSAVSNKKASRAWNPFSKTKQQGVSGGGAAMKGSEPRVTFSSVEGGPNATTDGGVSAAGVADHQKGKARDMSGQQQSSTFFNQNAGMQPQMQPNAGPYGGYHNPNGYYPPQHQQYPQQDQMSYILVGVDGQNPTPMTNVQSQPHPAAHAAAVTAPASTAAPTSSAMNSATSAAATTTTTTPAPVSAYSPAPTPPATTTPTTTTQPGLKTEVVPETTTPAAGTKTRDGKSLMGSSMSKLFGRRSAEHPDRNTDGLTASSTAPAGV</sequence>
<feature type="transmembrane region" description="Helical" evidence="8">
    <location>
        <begin position="185"/>
        <end position="202"/>
    </location>
</feature>
<feature type="compositionally biased region" description="Polar residues" evidence="7">
    <location>
        <begin position="804"/>
        <end position="816"/>
    </location>
</feature>
<proteinExistence type="inferred from homology"/>
<organism evidence="10 11">
    <name type="scientific">Actinomortierella ambigua</name>
    <dbReference type="NCBI Taxonomy" id="1343610"/>
    <lineage>
        <taxon>Eukaryota</taxon>
        <taxon>Fungi</taxon>
        <taxon>Fungi incertae sedis</taxon>
        <taxon>Mucoromycota</taxon>
        <taxon>Mortierellomycotina</taxon>
        <taxon>Mortierellomycetes</taxon>
        <taxon>Mortierellales</taxon>
        <taxon>Mortierellaceae</taxon>
        <taxon>Actinomortierella</taxon>
    </lineage>
</organism>
<feature type="compositionally biased region" description="Basic and acidic residues" evidence="7">
    <location>
        <begin position="794"/>
        <end position="803"/>
    </location>
</feature>
<feature type="compositionally biased region" description="Polar residues" evidence="7">
    <location>
        <begin position="684"/>
        <end position="694"/>
    </location>
</feature>
<keyword evidence="3 8" id="KW-0812">Transmembrane</keyword>
<dbReference type="Pfam" id="PF13886">
    <property type="entry name" value="TM7S3_TM198"/>
    <property type="match status" value="1"/>
</dbReference>
<evidence type="ECO:0000256" key="8">
    <source>
        <dbReference type="SAM" id="Phobius"/>
    </source>
</evidence>
<feature type="transmembrane region" description="Helical" evidence="8">
    <location>
        <begin position="238"/>
        <end position="257"/>
    </location>
</feature>
<feature type="region of interest" description="Disordered" evidence="7">
    <location>
        <begin position="406"/>
        <end position="433"/>
    </location>
</feature>
<feature type="transmembrane region" description="Helical" evidence="8">
    <location>
        <begin position="361"/>
        <end position="387"/>
    </location>
</feature>
<feature type="compositionally biased region" description="Low complexity" evidence="7">
    <location>
        <begin position="89"/>
        <end position="101"/>
    </location>
</feature>
<gene>
    <name evidence="10" type="ORF">DFQ27_006295</name>
</gene>
<keyword evidence="4 8" id="KW-1133">Transmembrane helix</keyword>
<dbReference type="Proteomes" id="UP000807716">
    <property type="component" value="Unassembled WGS sequence"/>
</dbReference>
<evidence type="ECO:0000256" key="1">
    <source>
        <dbReference type="ARBA" id="ARBA00004141"/>
    </source>
</evidence>
<keyword evidence="5 8" id="KW-0472">Membrane</keyword>
<evidence type="ECO:0000256" key="4">
    <source>
        <dbReference type="ARBA" id="ARBA00022989"/>
    </source>
</evidence>
<dbReference type="GO" id="GO:0005886">
    <property type="term" value="C:plasma membrane"/>
    <property type="evidence" value="ECO:0007669"/>
    <property type="project" value="TreeGrafter"/>
</dbReference>
<feature type="domain" description="TM7S3/TM198-like" evidence="9">
    <location>
        <begin position="188"/>
        <end position="382"/>
    </location>
</feature>
<dbReference type="PANTHER" id="PTHR31247:SF5">
    <property type="entry name" value="DUF4203 DOMAIN-CONTAINING PROTEIN"/>
    <property type="match status" value="1"/>
</dbReference>
<evidence type="ECO:0000256" key="7">
    <source>
        <dbReference type="SAM" id="MobiDB-lite"/>
    </source>
</evidence>
<feature type="transmembrane region" description="Helical" evidence="8">
    <location>
        <begin position="262"/>
        <end position="281"/>
    </location>
</feature>
<dbReference type="EMBL" id="JAAAJB010000463">
    <property type="protein sequence ID" value="KAG0255357.1"/>
    <property type="molecule type" value="Genomic_DNA"/>
</dbReference>
<comment type="caution">
    <text evidence="10">The sequence shown here is derived from an EMBL/GenBank/DDBJ whole genome shotgun (WGS) entry which is preliminary data.</text>
</comment>
<feature type="transmembrane region" description="Helical" evidence="8">
    <location>
        <begin position="209"/>
        <end position="226"/>
    </location>
</feature>
<evidence type="ECO:0000256" key="2">
    <source>
        <dbReference type="ARBA" id="ARBA00006244"/>
    </source>
</evidence>
<dbReference type="AlphaFoldDB" id="A0A9P6PYH6"/>
<feature type="transmembrane region" description="Helical" evidence="8">
    <location>
        <begin position="293"/>
        <end position="312"/>
    </location>
</feature>
<feature type="transmembrane region" description="Helical" evidence="8">
    <location>
        <begin position="319"/>
        <end position="341"/>
    </location>
</feature>
<feature type="compositionally biased region" description="Low complexity" evidence="7">
    <location>
        <begin position="645"/>
        <end position="666"/>
    </location>
</feature>
<comment type="subcellular location">
    <subcellularLocation>
        <location evidence="1">Membrane</location>
        <topology evidence="1">Multi-pass membrane protein</topology>
    </subcellularLocation>
</comment>